<sequence>MVRYTVDCCLKEDVLALIIPMLHEIGDEGNMDPTATFQEILVRTVTRRLQKLEEDELLDREHCAYDFLLNGQGAVSLASTPTKAQESFIRSLVKVVMHDFATGGNNQVIDYQGNLLISFCIEKLYIEKATGAPSFGVEADDLVWMVADALGKGQKLQTMIDHARGKEFDINFYATPERFSISFASAISDEFDKIDLKDDESGHERTLTPLDPSISWLPFSPETFQLVRVHFLPSREYEGAWEALYFDDDIKGQLFNYATIALKMSHFIPEETLSVNTGGNRLLLVHGPPGTGKTTICKALCHKLAIRLHSGLLPKNKSVPSVILVELACSKVFSRWFGESSKNIDTIFKDLEKLIKDGINDNQFVCLLIDEVETIAFSRSSLINKNETTDAIRVVNTLLTQLDNMKKYKNFLTLATSNLLDSMDPAFIDRADGIFNVPTPSTQGCQNILELNISKLLTAGVIHASKEHMLYSPVVQAALQPIVSRCADLRLSGRTMGKLPLKALSENFTNLPVDLKDFIVALASVI</sequence>
<dbReference type="GO" id="GO:0005524">
    <property type="term" value="F:ATP binding"/>
    <property type="evidence" value="ECO:0007669"/>
    <property type="project" value="UniProtKB-KW"/>
</dbReference>
<dbReference type="STRING" id="284811.Q758L9"/>
<dbReference type="OMA" id="VCIEEMI"/>
<keyword evidence="2" id="KW-0547">Nucleotide-binding</keyword>
<dbReference type="FunFam" id="3.40.50.300:FF:001494">
    <property type="entry name" value="Pachytene checkpoint component Pch2"/>
    <property type="match status" value="1"/>
</dbReference>
<dbReference type="GO" id="GO:0051598">
    <property type="term" value="P:meiotic recombination checkpoint signaling"/>
    <property type="evidence" value="ECO:0000318"/>
    <property type="project" value="GO_Central"/>
</dbReference>
<dbReference type="AlphaFoldDB" id="Q758L9"/>
<reference evidence="6 7" key="1">
    <citation type="journal article" date="2004" name="Science">
        <title>The Ashbya gossypii genome as a tool for mapping the ancient Saccharomyces cerevisiae genome.</title>
        <authorList>
            <person name="Dietrich F.S."/>
            <person name="Voegeli S."/>
            <person name="Brachat S."/>
            <person name="Lerch A."/>
            <person name="Gates K."/>
            <person name="Steiner S."/>
            <person name="Mohr C."/>
            <person name="Pohlmann R."/>
            <person name="Luedi P."/>
            <person name="Choi S."/>
            <person name="Wing R.A."/>
            <person name="Flavier A."/>
            <person name="Gaffney T.D."/>
            <person name="Philippsen P."/>
        </authorList>
    </citation>
    <scope>NUCLEOTIDE SEQUENCE [LARGE SCALE GENOMIC DNA]</scope>
    <source>
        <strain evidence="7">ATCC 10895 / CBS 109.51 / FGSC 9923 / NRRL Y-1056</strain>
    </source>
</reference>
<dbReference type="SUPFAM" id="SSF52540">
    <property type="entry name" value="P-loop containing nucleoside triphosphate hydrolases"/>
    <property type="match status" value="1"/>
</dbReference>
<dbReference type="OrthoDB" id="5925at2759"/>
<dbReference type="HOGENOM" id="CLU_028208_3_0_1"/>
<dbReference type="RefSeq" id="NP_984603.2">
    <property type="nucleotide sequence ID" value="NM_209956.2"/>
</dbReference>
<keyword evidence="3" id="KW-0067">ATP-binding</keyword>
<evidence type="ECO:0000313" key="6">
    <source>
        <dbReference type="EMBL" id="AAS52427.2"/>
    </source>
</evidence>
<accession>Q758L9</accession>
<dbReference type="GO" id="GO:0016887">
    <property type="term" value="F:ATP hydrolysis activity"/>
    <property type="evidence" value="ECO:0007669"/>
    <property type="project" value="InterPro"/>
</dbReference>
<dbReference type="EMBL" id="AE016818">
    <property type="protein sequence ID" value="AAS52427.2"/>
    <property type="molecule type" value="Genomic_DNA"/>
</dbReference>
<dbReference type="GO" id="GO:0005694">
    <property type="term" value="C:chromosome"/>
    <property type="evidence" value="ECO:0000318"/>
    <property type="project" value="GO_Central"/>
</dbReference>
<dbReference type="FunCoup" id="Q758L9">
    <property type="interactions" value="663"/>
</dbReference>
<dbReference type="SMART" id="SM00382">
    <property type="entry name" value="AAA"/>
    <property type="match status" value="1"/>
</dbReference>
<organism evidence="6 7">
    <name type="scientific">Eremothecium gossypii (strain ATCC 10895 / CBS 109.51 / FGSC 9923 / NRRL Y-1056)</name>
    <name type="common">Yeast</name>
    <name type="synonym">Ashbya gossypii</name>
    <dbReference type="NCBI Taxonomy" id="284811"/>
    <lineage>
        <taxon>Eukaryota</taxon>
        <taxon>Fungi</taxon>
        <taxon>Dikarya</taxon>
        <taxon>Ascomycota</taxon>
        <taxon>Saccharomycotina</taxon>
        <taxon>Saccharomycetes</taxon>
        <taxon>Saccharomycetales</taxon>
        <taxon>Saccharomycetaceae</taxon>
        <taxon>Eremothecium</taxon>
    </lineage>
</organism>
<dbReference type="InterPro" id="IPR003593">
    <property type="entry name" value="AAA+_ATPase"/>
</dbReference>
<evidence type="ECO:0000259" key="5">
    <source>
        <dbReference type="SMART" id="SM00382"/>
    </source>
</evidence>
<dbReference type="PANTHER" id="PTHR45991:SF1">
    <property type="entry name" value="PACHYTENE CHECKPOINT PROTEIN 2 HOMOLOG"/>
    <property type="match status" value="1"/>
</dbReference>
<keyword evidence="4" id="KW-0469">Meiosis</keyword>
<feature type="domain" description="AAA+ ATPase" evidence="5">
    <location>
        <begin position="279"/>
        <end position="441"/>
    </location>
</feature>
<evidence type="ECO:0000256" key="3">
    <source>
        <dbReference type="ARBA" id="ARBA00022840"/>
    </source>
</evidence>
<proteinExistence type="inferred from homology"/>
<dbReference type="InterPro" id="IPR044539">
    <property type="entry name" value="Pch2-like"/>
</dbReference>
<gene>
    <name evidence="6" type="ORF">AGOS_AEL258W</name>
</gene>
<dbReference type="InterPro" id="IPR027417">
    <property type="entry name" value="P-loop_NTPase"/>
</dbReference>
<dbReference type="Gene3D" id="3.40.50.300">
    <property type="entry name" value="P-loop containing nucleotide triphosphate hydrolases"/>
    <property type="match status" value="1"/>
</dbReference>
<dbReference type="GO" id="GO:0007131">
    <property type="term" value="P:reciprocal meiotic recombination"/>
    <property type="evidence" value="ECO:0000318"/>
    <property type="project" value="GO_Central"/>
</dbReference>
<dbReference type="eggNOG" id="KOG0744">
    <property type="taxonomic scope" value="Eukaryota"/>
</dbReference>
<evidence type="ECO:0000313" key="7">
    <source>
        <dbReference type="Proteomes" id="UP000000591"/>
    </source>
</evidence>
<dbReference type="GeneID" id="4620785"/>
<dbReference type="Proteomes" id="UP000000591">
    <property type="component" value="Chromosome V"/>
</dbReference>
<dbReference type="InParanoid" id="Q758L9"/>
<dbReference type="KEGG" id="ago:AGOS_AEL258W"/>
<reference evidence="7" key="2">
    <citation type="journal article" date="2013" name="G3 (Bethesda)">
        <title>Genomes of Ashbya fungi isolated from insects reveal four mating-type loci, numerous translocations, lack of transposons, and distinct gene duplications.</title>
        <authorList>
            <person name="Dietrich F.S."/>
            <person name="Voegeli S."/>
            <person name="Kuo S."/>
            <person name="Philippsen P."/>
        </authorList>
    </citation>
    <scope>GENOME REANNOTATION</scope>
    <source>
        <strain evidence="7">ATCC 10895 / CBS 109.51 / FGSC 9923 / NRRL Y-1056</strain>
    </source>
</reference>
<name>Q758L9_EREGS</name>
<evidence type="ECO:0000256" key="1">
    <source>
        <dbReference type="ARBA" id="ARBA00007271"/>
    </source>
</evidence>
<comment type="similarity">
    <text evidence="1">Belongs to the AAA ATPase family. PCH2 subfamily.</text>
</comment>
<dbReference type="InterPro" id="IPR003959">
    <property type="entry name" value="ATPase_AAA_core"/>
</dbReference>
<dbReference type="Pfam" id="PF00004">
    <property type="entry name" value="AAA"/>
    <property type="match status" value="1"/>
</dbReference>
<dbReference type="PANTHER" id="PTHR45991">
    <property type="entry name" value="PACHYTENE CHECKPOINT PROTEIN 2"/>
    <property type="match status" value="1"/>
</dbReference>
<evidence type="ECO:0000256" key="2">
    <source>
        <dbReference type="ARBA" id="ARBA00022741"/>
    </source>
</evidence>
<keyword evidence="7" id="KW-1185">Reference proteome</keyword>
<evidence type="ECO:0000256" key="4">
    <source>
        <dbReference type="ARBA" id="ARBA00023254"/>
    </source>
</evidence>
<dbReference type="GO" id="GO:0005634">
    <property type="term" value="C:nucleus"/>
    <property type="evidence" value="ECO:0000318"/>
    <property type="project" value="GO_Central"/>
</dbReference>
<protein>
    <submittedName>
        <fullName evidence="6">AEL258Wp</fullName>
    </submittedName>
</protein>